<dbReference type="EMBL" id="BEGY01000024">
    <property type="protein sequence ID" value="GAX77425.1"/>
    <property type="molecule type" value="Genomic_DNA"/>
</dbReference>
<comment type="caution">
    <text evidence="2">The sequence shown here is derived from an EMBL/GenBank/DDBJ whole genome shotgun (WGS) entry which is preliminary data.</text>
</comment>
<evidence type="ECO:0000313" key="3">
    <source>
        <dbReference type="Proteomes" id="UP000232323"/>
    </source>
</evidence>
<feature type="region of interest" description="Disordered" evidence="1">
    <location>
        <begin position="1"/>
        <end position="20"/>
    </location>
</feature>
<feature type="region of interest" description="Disordered" evidence="1">
    <location>
        <begin position="183"/>
        <end position="209"/>
    </location>
</feature>
<organism evidence="2 3">
    <name type="scientific">Chlamydomonas eustigma</name>
    <dbReference type="NCBI Taxonomy" id="1157962"/>
    <lineage>
        <taxon>Eukaryota</taxon>
        <taxon>Viridiplantae</taxon>
        <taxon>Chlorophyta</taxon>
        <taxon>core chlorophytes</taxon>
        <taxon>Chlorophyceae</taxon>
        <taxon>CS clade</taxon>
        <taxon>Chlamydomonadales</taxon>
        <taxon>Chlamydomonadaceae</taxon>
        <taxon>Chlamydomonas</taxon>
    </lineage>
</organism>
<dbReference type="OrthoDB" id="525699at2759"/>
<keyword evidence="3" id="KW-1185">Reference proteome</keyword>
<evidence type="ECO:0000256" key="1">
    <source>
        <dbReference type="SAM" id="MobiDB-lite"/>
    </source>
</evidence>
<proteinExistence type="predicted"/>
<evidence type="ECO:0000313" key="2">
    <source>
        <dbReference type="EMBL" id="GAX77425.1"/>
    </source>
</evidence>
<dbReference type="AlphaFoldDB" id="A0A250X2Y5"/>
<feature type="compositionally biased region" description="Polar residues" evidence="1">
    <location>
        <begin position="1"/>
        <end position="10"/>
    </location>
</feature>
<accession>A0A250X2Y5</accession>
<sequence length="424" mass="46967">MTSESNSIRQPRSWAEDLKTYRGTRGARSFSAIASGADVPPRYSRTNFVPFAATTHPLYPYNDFIDNPDKTQSDPWIQSDRFDRHGWGDVSLLKEDGYAGTLHPHTKPRLNSGKGGCHDISHLNGRQGLFEIIQQQNQEGVYDVWMGNALIDPTKGKRPARPPEDSKGRRDLFDVIHARNPGVPSDDSWIGNSKIDPAKGKAHPMGPEERRGRRDLLEIYTQSLLRETPQRQLELRQRGADPLSDGWIGNPVLNPNLGKIPASLIPASAVASSELMHGGTFKTIPPGHSDLPRRHAREVPPPVEDVALQVLNGTQAGVDDFTRRGHKHLEVPAGPITTLPRKDHLYAHMTYKPLSDKESSVCAQSYVDSRHYRRKTVPAPYTEGPGKGPDMLHHVPGQRVGMFVPFAGLAQQGRTVPKPVAVLK</sequence>
<name>A0A250X2Y5_9CHLO</name>
<dbReference type="STRING" id="1157962.A0A250X2Y5"/>
<dbReference type="Proteomes" id="UP000232323">
    <property type="component" value="Unassembled WGS sequence"/>
</dbReference>
<reference evidence="2 3" key="1">
    <citation type="submission" date="2017-08" db="EMBL/GenBank/DDBJ databases">
        <title>Acidophilic green algal genome provides insights into adaptation to an acidic environment.</title>
        <authorList>
            <person name="Hirooka S."/>
            <person name="Hirose Y."/>
            <person name="Kanesaki Y."/>
            <person name="Higuchi S."/>
            <person name="Fujiwara T."/>
            <person name="Onuma R."/>
            <person name="Era A."/>
            <person name="Ohbayashi R."/>
            <person name="Uzuka A."/>
            <person name="Nozaki H."/>
            <person name="Yoshikawa H."/>
            <person name="Miyagishima S.Y."/>
        </authorList>
    </citation>
    <scope>NUCLEOTIDE SEQUENCE [LARGE SCALE GENOMIC DNA]</scope>
    <source>
        <strain evidence="2 3">NIES-2499</strain>
    </source>
</reference>
<gene>
    <name evidence="2" type="ORF">CEUSTIGMA_g4870.t1</name>
</gene>
<protein>
    <submittedName>
        <fullName evidence="2">Uncharacterized protein</fullName>
    </submittedName>
</protein>